<dbReference type="PROSITE" id="PS50893">
    <property type="entry name" value="ABC_TRANSPORTER_2"/>
    <property type="match status" value="1"/>
</dbReference>
<dbReference type="Pfam" id="PF00005">
    <property type="entry name" value="ABC_tran"/>
    <property type="match status" value="1"/>
</dbReference>
<dbReference type="RefSeq" id="WP_264881738.1">
    <property type="nucleotide sequence ID" value="NZ_JAPDOB010000001.1"/>
</dbReference>
<gene>
    <name evidence="7" type="ORF">OMW55_06620</name>
</gene>
<dbReference type="InterPro" id="IPR003593">
    <property type="entry name" value="AAA+_ATPase"/>
</dbReference>
<organism evidence="7 8">
    <name type="scientific">Sphingomonas arvum</name>
    <dbReference type="NCBI Taxonomy" id="2992113"/>
    <lineage>
        <taxon>Bacteria</taxon>
        <taxon>Pseudomonadati</taxon>
        <taxon>Pseudomonadota</taxon>
        <taxon>Alphaproteobacteria</taxon>
        <taxon>Sphingomonadales</taxon>
        <taxon>Sphingomonadaceae</taxon>
        <taxon>Sphingomonas</taxon>
    </lineage>
</organism>
<dbReference type="Proteomes" id="UP001526246">
    <property type="component" value="Unassembled WGS sequence"/>
</dbReference>
<keyword evidence="3 7" id="KW-0067">ATP-binding</keyword>
<dbReference type="InterPro" id="IPR027417">
    <property type="entry name" value="P-loop_NTPase"/>
</dbReference>
<dbReference type="GO" id="GO:0005524">
    <property type="term" value="F:ATP binding"/>
    <property type="evidence" value="ECO:0007669"/>
    <property type="project" value="UniProtKB-KW"/>
</dbReference>
<evidence type="ECO:0000256" key="4">
    <source>
        <dbReference type="ARBA" id="ARBA00022967"/>
    </source>
</evidence>
<keyword evidence="2" id="KW-0547">Nucleotide-binding</keyword>
<dbReference type="SUPFAM" id="SSF52540">
    <property type="entry name" value="P-loop containing nucleoside triphosphate hydrolases"/>
    <property type="match status" value="1"/>
</dbReference>
<keyword evidence="8" id="KW-1185">Reference proteome</keyword>
<evidence type="ECO:0000259" key="6">
    <source>
        <dbReference type="PROSITE" id="PS50893"/>
    </source>
</evidence>
<evidence type="ECO:0000313" key="8">
    <source>
        <dbReference type="Proteomes" id="UP001526246"/>
    </source>
</evidence>
<comment type="caution">
    <text evidence="7">The sequence shown here is derived from an EMBL/GenBank/DDBJ whole genome shotgun (WGS) entry which is preliminary data.</text>
</comment>
<keyword evidence="1" id="KW-0813">Transport</keyword>
<dbReference type="SMART" id="SM00382">
    <property type="entry name" value="AAA"/>
    <property type="match status" value="1"/>
</dbReference>
<dbReference type="EMBL" id="JAPDOB010000001">
    <property type="protein sequence ID" value="MCW3797476.1"/>
    <property type="molecule type" value="Genomic_DNA"/>
</dbReference>
<evidence type="ECO:0000313" key="7">
    <source>
        <dbReference type="EMBL" id="MCW3797476.1"/>
    </source>
</evidence>
<dbReference type="PANTHER" id="PTHR42794:SF1">
    <property type="entry name" value="HEMIN IMPORT ATP-BINDING PROTEIN HMUV"/>
    <property type="match status" value="1"/>
</dbReference>
<feature type="domain" description="ABC transporter" evidence="6">
    <location>
        <begin position="1"/>
        <end position="224"/>
    </location>
</feature>
<keyword evidence="4" id="KW-1278">Translocase</keyword>
<evidence type="ECO:0000256" key="5">
    <source>
        <dbReference type="ARBA" id="ARBA00037066"/>
    </source>
</evidence>
<evidence type="ECO:0000256" key="1">
    <source>
        <dbReference type="ARBA" id="ARBA00022448"/>
    </source>
</evidence>
<protein>
    <submittedName>
        <fullName evidence="7">ABC transporter ATP-binding protein</fullName>
    </submittedName>
</protein>
<accession>A0ABT3JEK9</accession>
<reference evidence="7 8" key="1">
    <citation type="submission" date="2022-10" db="EMBL/GenBank/DDBJ databases">
        <title>Sphingomonas sp.</title>
        <authorList>
            <person name="Jin C."/>
        </authorList>
    </citation>
    <scope>NUCLEOTIDE SEQUENCE [LARGE SCALE GENOMIC DNA]</scope>
    <source>
        <strain evidence="7 8">BN140010</strain>
    </source>
</reference>
<evidence type="ECO:0000256" key="2">
    <source>
        <dbReference type="ARBA" id="ARBA00022741"/>
    </source>
</evidence>
<dbReference type="InterPro" id="IPR003439">
    <property type="entry name" value="ABC_transporter-like_ATP-bd"/>
</dbReference>
<dbReference type="Gene3D" id="3.40.50.300">
    <property type="entry name" value="P-loop containing nucleotide triphosphate hydrolases"/>
    <property type="match status" value="1"/>
</dbReference>
<comment type="function">
    <text evidence="5">Part of the ABC transporter complex HmuTUV involved in hemin import. Responsible for energy coupling to the transport system.</text>
</comment>
<evidence type="ECO:0000256" key="3">
    <source>
        <dbReference type="ARBA" id="ARBA00022840"/>
    </source>
</evidence>
<sequence>MKPLLVATSLSMGERLAPLDLSLSAGTLTAAIGPNGSGKTSLLRSLARIDRPGGAVSIMDEDLDSVPPARRPALLGFLPAAREMIWPIAVRDLVGLGLAQPDERRVADLLRELELDELADRPADRLSTGERARALLARALAPRPAVLLLDEPLSNLDPYWVVTILQLLRDAAEAGAAVLLSLHDLHLLDTFDRVLMLNAGQLVEDGPPKQILHGPSLADTFRVEASGPRWRLRRA</sequence>
<name>A0ABT3JEK9_9SPHN</name>
<proteinExistence type="predicted"/>
<dbReference type="PANTHER" id="PTHR42794">
    <property type="entry name" value="HEMIN IMPORT ATP-BINDING PROTEIN HMUV"/>
    <property type="match status" value="1"/>
</dbReference>